<accession>A0AAX3EB83</accession>
<evidence type="ECO:0000313" key="2">
    <source>
        <dbReference type="EMBL" id="UYU19402.1"/>
    </source>
</evidence>
<dbReference type="EMBL" id="CP109831">
    <property type="protein sequence ID" value="UYU19402.1"/>
    <property type="molecule type" value="Genomic_DNA"/>
</dbReference>
<feature type="region of interest" description="Disordered" evidence="1">
    <location>
        <begin position="39"/>
        <end position="61"/>
    </location>
</feature>
<reference evidence="2" key="1">
    <citation type="submission" date="2022-10" db="EMBL/GenBank/DDBJ databases">
        <title>Complete genome of Methanoculleus submarinus DSM 15122.</title>
        <authorList>
            <person name="Chen S.-C."/>
            <person name="Lai S.-J."/>
            <person name="You Y.-T."/>
        </authorList>
    </citation>
    <scope>NUCLEOTIDE SEQUENCE</scope>
    <source>
        <strain evidence="2">DSM 15122</strain>
    </source>
</reference>
<protein>
    <submittedName>
        <fullName evidence="2">Uncharacterized protein</fullName>
    </submittedName>
</protein>
<organism evidence="2 3">
    <name type="scientific">Methanoculleus submarinus</name>
    <dbReference type="NCBI Taxonomy" id="204050"/>
    <lineage>
        <taxon>Archaea</taxon>
        <taxon>Methanobacteriati</taxon>
        <taxon>Methanobacteriota</taxon>
        <taxon>Stenosarchaea group</taxon>
        <taxon>Methanomicrobia</taxon>
        <taxon>Methanomicrobiales</taxon>
        <taxon>Methanomicrobiaceae</taxon>
        <taxon>Methanoculleus</taxon>
    </lineage>
</organism>
<name>A0AAX3EB83_9EURY</name>
<evidence type="ECO:0000256" key="1">
    <source>
        <dbReference type="SAM" id="MobiDB-lite"/>
    </source>
</evidence>
<dbReference type="AlphaFoldDB" id="A0AAX3EB83"/>
<gene>
    <name evidence="2" type="ORF">OH143_04750</name>
</gene>
<keyword evidence="3" id="KW-1185">Reference proteome</keyword>
<proteinExistence type="predicted"/>
<dbReference type="RefSeq" id="WP_143706390.1">
    <property type="nucleotide sequence ID" value="NZ_CP109831.1"/>
</dbReference>
<dbReference type="Proteomes" id="UP001156196">
    <property type="component" value="Chromosome"/>
</dbReference>
<dbReference type="GeneID" id="40917364"/>
<dbReference type="KEGG" id="msum:OH143_04750"/>
<sequence>MPKSAYCGYCGREFPIKERAAGESGLFCSVECREAAAKQDAGQGEHPSERFLVSGQSPWSR</sequence>
<evidence type="ECO:0000313" key="3">
    <source>
        <dbReference type="Proteomes" id="UP001156196"/>
    </source>
</evidence>